<protein>
    <submittedName>
        <fullName evidence="3">Uncharacterized protein</fullName>
    </submittedName>
</protein>
<evidence type="ECO:0000313" key="2">
    <source>
        <dbReference type="EMBL" id="KAL0512866.1"/>
    </source>
</evidence>
<evidence type="ECO:0000313" key="5">
    <source>
        <dbReference type="Proteomes" id="UP001500493"/>
    </source>
</evidence>
<feature type="compositionally biased region" description="Low complexity" evidence="1">
    <location>
        <begin position="23"/>
        <end position="43"/>
    </location>
</feature>
<dbReference type="AlphaFoldDB" id="A0AAW3C953"/>
<dbReference type="EMBL" id="JBAMZJ010000005">
    <property type="protein sequence ID" value="KAL0530822.1"/>
    <property type="molecule type" value="Genomic_DNA"/>
</dbReference>
<proteinExistence type="predicted"/>
<organism evidence="3 5">
    <name type="scientific">Leishmania shawi</name>
    <dbReference type="NCBI Taxonomy" id="5680"/>
    <lineage>
        <taxon>Eukaryota</taxon>
        <taxon>Discoba</taxon>
        <taxon>Euglenozoa</taxon>
        <taxon>Kinetoplastea</taxon>
        <taxon>Metakinetoplastina</taxon>
        <taxon>Trypanosomatida</taxon>
        <taxon>Trypanosomatidae</taxon>
        <taxon>Leishmaniinae</taxon>
        <taxon>Leishmania</taxon>
        <taxon>Leishmania guyanensis species complex</taxon>
    </lineage>
</organism>
<keyword evidence="4" id="KW-1185">Reference proteome</keyword>
<comment type="caution">
    <text evidence="3">The sequence shown here is derived from an EMBL/GenBank/DDBJ whole genome shotgun (WGS) entry which is preliminary data.</text>
</comment>
<gene>
    <name evidence="2" type="ORF">Q4I29_000884</name>
    <name evidence="3" type="ORF">Q4I32_000927</name>
</gene>
<reference evidence="3 4" key="1">
    <citation type="submission" date="2024-02" db="EMBL/GenBank/DDBJ databases">
        <title>FIRST GENOME SEQUENCES OF Leishmania (Viannia) shawi, Leishmania (Viannia) lindenbergi AND Leishmania (Viannia) utingensis.</title>
        <authorList>
            <person name="Resadore F."/>
            <person name="Custodio M.G.F."/>
            <person name="Boite M.C."/>
            <person name="Cupolillo E."/>
            <person name="Ferreira G.E.M."/>
        </authorList>
    </citation>
    <scope>NUCLEOTIDE SEQUENCE</scope>
    <source>
        <strain evidence="2 4">MCEB/BR/1984/M8408</strain>
        <strain evidence="3">MHOM/BR/2013/18 LTA MLF</strain>
    </source>
</reference>
<feature type="region of interest" description="Disordered" evidence="1">
    <location>
        <begin position="1"/>
        <end position="107"/>
    </location>
</feature>
<evidence type="ECO:0000313" key="4">
    <source>
        <dbReference type="Proteomes" id="UP001443563"/>
    </source>
</evidence>
<dbReference type="Proteomes" id="UP001500493">
    <property type="component" value="Unassembled WGS sequence"/>
</dbReference>
<sequence>MSLLRRRGAEANPGPLTIAQTNAKNPSKAKQPAPPAAEADPYPLQEAKLSPSPANTWKAPGHTTLSAPTKTGGTARQHSHARKVCNPERPNESCGMETRPSRGLSPGWSTAASCRGLGAFCMTPKAPATASPHLFASTLRGFPSLLCGNFIPPPPSRRHPAEHPATADQPAALFGDTGFMLENAPGMTVYSQSGAEGALGLAWLRGVGAVSCHFNRTADSKHKFPTSAITLVRGAPLTHQPPHSRGSFTAGKGQIGAISVKHQKLRDPWEEPPWKSTKHRPAPPRNAPPSAVAHTGVKLVGLCDGPPGRTPPTSKP</sequence>
<feature type="compositionally biased region" description="Polar residues" evidence="1">
    <location>
        <begin position="63"/>
        <end position="76"/>
    </location>
</feature>
<evidence type="ECO:0000313" key="3">
    <source>
        <dbReference type="EMBL" id="KAL0530822.1"/>
    </source>
</evidence>
<dbReference type="EMBL" id="JBAMZM010000005">
    <property type="protein sequence ID" value="KAL0512866.1"/>
    <property type="molecule type" value="Genomic_DNA"/>
</dbReference>
<dbReference type="Proteomes" id="UP001443563">
    <property type="component" value="Unassembled WGS sequence"/>
</dbReference>
<feature type="region of interest" description="Disordered" evidence="1">
    <location>
        <begin position="262"/>
        <end position="292"/>
    </location>
</feature>
<name>A0AAW3C953_9TRYP</name>
<accession>A0AAW3C953</accession>
<evidence type="ECO:0000256" key="1">
    <source>
        <dbReference type="SAM" id="MobiDB-lite"/>
    </source>
</evidence>